<dbReference type="Proteomes" id="UP000017246">
    <property type="component" value="Unassembled WGS sequence"/>
</dbReference>
<name>A0A068YID0_ECHMU</name>
<dbReference type="EMBL" id="LN902842">
    <property type="protein sequence ID" value="CDS42051.1"/>
    <property type="molecule type" value="Genomic_DNA"/>
</dbReference>
<accession>A0A068YID0</accession>
<reference evidence="1" key="1">
    <citation type="journal article" date="2013" name="Nature">
        <title>The genomes of four tapeworm species reveal adaptations to parasitism.</title>
        <authorList>
            <person name="Tsai I.J."/>
            <person name="Zarowiecki M."/>
            <person name="Holroyd N."/>
            <person name="Garciarrubio A."/>
            <person name="Sanchez-Flores A."/>
            <person name="Brooks K.L."/>
            <person name="Tracey A."/>
            <person name="Bobes R.J."/>
            <person name="Fragoso G."/>
            <person name="Sciutto E."/>
            <person name="Aslett M."/>
            <person name="Beasley H."/>
            <person name="Bennett H.M."/>
            <person name="Cai J."/>
            <person name="Camicia F."/>
            <person name="Clark R."/>
            <person name="Cucher M."/>
            <person name="De Silva N."/>
            <person name="Day T.A."/>
            <person name="Deplazes P."/>
            <person name="Estrada K."/>
            <person name="Fernandez C."/>
            <person name="Holland P.W."/>
            <person name="Hou J."/>
            <person name="Hu S."/>
            <person name="Huckvale T."/>
            <person name="Hung S.S."/>
            <person name="Kamenetzky L."/>
            <person name="Keane J.A."/>
            <person name="Kiss F."/>
            <person name="Koziol U."/>
            <person name="Lambert O."/>
            <person name="Liu K."/>
            <person name="Luo X."/>
            <person name="Luo Y."/>
            <person name="Macchiaroli N."/>
            <person name="Nichol S."/>
            <person name="Paps J."/>
            <person name="Parkinson J."/>
            <person name="Pouchkina-Stantcheva N."/>
            <person name="Riddiford N."/>
            <person name="Rosenzvit M."/>
            <person name="Salinas G."/>
            <person name="Wasmuth J.D."/>
            <person name="Zamanian M."/>
            <person name="Zheng Y."/>
            <person name="Cai X."/>
            <person name="Soberon X."/>
            <person name="Olson P.D."/>
            <person name="Laclette J.P."/>
            <person name="Brehm K."/>
            <person name="Berriman M."/>
            <person name="Garciarrubio A."/>
            <person name="Bobes R.J."/>
            <person name="Fragoso G."/>
            <person name="Sanchez-Flores A."/>
            <person name="Estrada K."/>
            <person name="Cevallos M.A."/>
            <person name="Morett E."/>
            <person name="Gonzalez V."/>
            <person name="Portillo T."/>
            <person name="Ochoa-Leyva A."/>
            <person name="Jose M.V."/>
            <person name="Sciutto E."/>
            <person name="Landa A."/>
            <person name="Jimenez L."/>
            <person name="Valdes V."/>
            <person name="Carrero J.C."/>
            <person name="Larralde C."/>
            <person name="Morales-Montor J."/>
            <person name="Limon-Lason J."/>
            <person name="Soberon X."/>
            <person name="Laclette J.P."/>
        </authorList>
    </citation>
    <scope>NUCLEOTIDE SEQUENCE [LARGE SCALE GENOMIC DNA]</scope>
</reference>
<evidence type="ECO:0000313" key="2">
    <source>
        <dbReference type="Proteomes" id="UP000017246"/>
    </source>
</evidence>
<gene>
    <name evidence="1" type="ORF">EmuJ_000974800</name>
</gene>
<proteinExistence type="predicted"/>
<keyword evidence="2" id="KW-1185">Reference proteome</keyword>
<evidence type="ECO:0000313" key="1">
    <source>
        <dbReference type="EMBL" id="CDS42051.1"/>
    </source>
</evidence>
<reference evidence="1" key="2">
    <citation type="submission" date="2015-11" db="EMBL/GenBank/DDBJ databases">
        <authorList>
            <person name="Zhang Y."/>
            <person name="Guo Z."/>
        </authorList>
    </citation>
    <scope>NUCLEOTIDE SEQUENCE</scope>
</reference>
<organism evidence="1 2">
    <name type="scientific">Echinococcus multilocularis</name>
    <name type="common">Fox tapeworm</name>
    <dbReference type="NCBI Taxonomy" id="6211"/>
    <lineage>
        <taxon>Eukaryota</taxon>
        <taxon>Metazoa</taxon>
        <taxon>Spiralia</taxon>
        <taxon>Lophotrochozoa</taxon>
        <taxon>Platyhelminthes</taxon>
        <taxon>Cestoda</taxon>
        <taxon>Eucestoda</taxon>
        <taxon>Cyclophyllidea</taxon>
        <taxon>Taeniidae</taxon>
        <taxon>Echinococcus</taxon>
    </lineage>
</organism>
<sequence>MFQVSPQRNNYTAL</sequence>
<protein>
    <submittedName>
        <fullName evidence="1">Uncharacterized protein</fullName>
    </submittedName>
</protein>